<comment type="subcellular location">
    <subcellularLocation>
        <location evidence="1">Cell envelope</location>
    </subcellularLocation>
</comment>
<reference evidence="5" key="1">
    <citation type="submission" date="2023-08" db="EMBL/GenBank/DDBJ databases">
        <title>Emergence of clinically-relevant ST2 carbapenem-resistant Acinetobacter baumannii strains in hospital sewages in Zhejiang, East of China.</title>
        <authorList>
            <person name="Kaichao C."/>
            <person name="Zhang R."/>
        </authorList>
    </citation>
    <scope>NUCLEOTIDE SEQUENCE</scope>
    <source>
        <strain evidence="5">M-SY-60</strain>
    </source>
</reference>
<feature type="domain" description="YknX-like beta-barrel" evidence="4">
    <location>
        <begin position="249"/>
        <end position="327"/>
    </location>
</feature>
<dbReference type="Gene3D" id="2.40.30.170">
    <property type="match status" value="1"/>
</dbReference>
<proteinExistence type="predicted"/>
<dbReference type="PANTHER" id="PTHR32347:SF29">
    <property type="entry name" value="UPF0194 MEMBRANE PROTEIN YBHG"/>
    <property type="match status" value="1"/>
</dbReference>
<dbReference type="InterPro" id="IPR050465">
    <property type="entry name" value="UPF0194_transport"/>
</dbReference>
<dbReference type="Pfam" id="PF25881">
    <property type="entry name" value="HH_YBHG"/>
    <property type="match status" value="1"/>
</dbReference>
<dbReference type="RefSeq" id="WP_308956064.1">
    <property type="nucleotide sequence ID" value="NZ_JAVICY010000011.1"/>
</dbReference>
<dbReference type="PANTHER" id="PTHR32347">
    <property type="entry name" value="EFFLUX SYSTEM COMPONENT YKNX-RELATED"/>
    <property type="match status" value="1"/>
</dbReference>
<keyword evidence="2" id="KW-0175">Coiled coil</keyword>
<organism evidence="5 6">
    <name type="scientific">Acinetobacter gerneri</name>
    <dbReference type="NCBI Taxonomy" id="202952"/>
    <lineage>
        <taxon>Bacteria</taxon>
        <taxon>Pseudomonadati</taxon>
        <taxon>Pseudomonadota</taxon>
        <taxon>Gammaproteobacteria</taxon>
        <taxon>Moraxellales</taxon>
        <taxon>Moraxellaceae</taxon>
        <taxon>Acinetobacter</taxon>
    </lineage>
</organism>
<dbReference type="SUPFAM" id="SSF111369">
    <property type="entry name" value="HlyD-like secretion proteins"/>
    <property type="match status" value="2"/>
</dbReference>
<comment type="caution">
    <text evidence="5">The sequence shown here is derived from an EMBL/GenBank/DDBJ whole genome shotgun (WGS) entry which is preliminary data.</text>
</comment>
<dbReference type="Pfam" id="PF25990">
    <property type="entry name" value="Beta-barrel_YknX"/>
    <property type="match status" value="1"/>
</dbReference>
<dbReference type="InterPro" id="IPR059052">
    <property type="entry name" value="HH_YbhG-like"/>
</dbReference>
<evidence type="ECO:0000313" key="5">
    <source>
        <dbReference type="EMBL" id="MDQ9069923.1"/>
    </source>
</evidence>
<protein>
    <submittedName>
        <fullName evidence="5">HlyD family efflux transporter periplasmic adaptor subunit</fullName>
    </submittedName>
</protein>
<dbReference type="AlphaFoldDB" id="A0AAW8JCN3"/>
<evidence type="ECO:0000313" key="6">
    <source>
        <dbReference type="Proteomes" id="UP001243195"/>
    </source>
</evidence>
<dbReference type="Gene3D" id="2.40.50.100">
    <property type="match status" value="1"/>
</dbReference>
<dbReference type="Proteomes" id="UP001243195">
    <property type="component" value="Unassembled WGS sequence"/>
</dbReference>
<accession>A0AAW8JCN3</accession>
<dbReference type="Gene3D" id="1.10.287.470">
    <property type="entry name" value="Helix hairpin bin"/>
    <property type="match status" value="2"/>
</dbReference>
<gene>
    <name evidence="5" type="ORF">RFH51_00370</name>
</gene>
<dbReference type="InterPro" id="IPR058636">
    <property type="entry name" value="Beta-barrel_YknX"/>
</dbReference>
<dbReference type="GO" id="GO:0030313">
    <property type="term" value="C:cell envelope"/>
    <property type="evidence" value="ECO:0007669"/>
    <property type="project" value="UniProtKB-SubCell"/>
</dbReference>
<evidence type="ECO:0000259" key="4">
    <source>
        <dbReference type="Pfam" id="PF25990"/>
    </source>
</evidence>
<evidence type="ECO:0000256" key="1">
    <source>
        <dbReference type="ARBA" id="ARBA00004196"/>
    </source>
</evidence>
<feature type="domain" description="YbhG-like alpha-helical hairpin" evidence="3">
    <location>
        <begin position="76"/>
        <end position="205"/>
    </location>
</feature>
<sequence length="335" mass="36923">MNKKFIVAGVVILLLVLAVGYWIYHSKNQDDTQLTLYGNVDIRQVSLAFENAGRIQSLTVQEGDRVSKGQVLGQLDVNALKIQIAQAEANLDIQAQAVKQQKVGARPEEIAQARAQLTSAQAEQAKALVDYNRVKTIYNDTSGHAISKQELDAAKSKQSTTEASVKVAQAALDLKLLGDRQEQREATLAQFKAAEANLNLLKYQLSQADLRSPVHAIVRARLQEPGDMTTAQKPVYTLALTDPKWIRVYVSETDLSSVTMGEAAQVFTDANPDQAIIGKIGYISSVAEFTPKTVQTEDLRTNLVYEVRIYVDDAKDRLKMGQPVTVKLQKNQAKE</sequence>
<evidence type="ECO:0000256" key="2">
    <source>
        <dbReference type="ARBA" id="ARBA00023054"/>
    </source>
</evidence>
<evidence type="ECO:0000259" key="3">
    <source>
        <dbReference type="Pfam" id="PF25881"/>
    </source>
</evidence>
<name>A0AAW8JCN3_9GAMM</name>
<dbReference type="EMBL" id="JAVIDA010000001">
    <property type="protein sequence ID" value="MDQ9069923.1"/>
    <property type="molecule type" value="Genomic_DNA"/>
</dbReference>